<dbReference type="Gene3D" id="1.10.8.10">
    <property type="entry name" value="DNA helicase RuvA subunit, C-terminal domain"/>
    <property type="match status" value="1"/>
</dbReference>
<protein>
    <submittedName>
        <fullName evidence="3">(African queen) hypothetical protein</fullName>
    </submittedName>
</protein>
<dbReference type="EMBL" id="CAKASE010000056">
    <property type="protein sequence ID" value="CAG9566189.1"/>
    <property type="molecule type" value="Genomic_DNA"/>
</dbReference>
<dbReference type="AlphaFoldDB" id="A0A8J2VSJ1"/>
<sequence>MASQLINQNPMFANNPQLQEQIRTMMPQMLAQLQNPEMQQMMSNPQALNALLQIQQGMEQLRAAAPSLVNNMGFGAAAATAAPPPPPTTNTPPAQARQQQNSELFTQFMQRMVSAMANNQTNTQQPPEQRYSQQLEQLTAMGFLNREANLQALIATFGDVNAAVERLLALGQLSMS</sequence>
<dbReference type="FunFam" id="1.10.8.10:FF:000077">
    <property type="entry name" value="Ubiquilin like"/>
    <property type="match status" value="1"/>
</dbReference>
<evidence type="ECO:0000313" key="3">
    <source>
        <dbReference type="EMBL" id="CAG9566189.1"/>
    </source>
</evidence>
<organism evidence="3 4">
    <name type="scientific">Danaus chrysippus</name>
    <name type="common">African queen</name>
    <dbReference type="NCBI Taxonomy" id="151541"/>
    <lineage>
        <taxon>Eukaryota</taxon>
        <taxon>Metazoa</taxon>
        <taxon>Ecdysozoa</taxon>
        <taxon>Arthropoda</taxon>
        <taxon>Hexapoda</taxon>
        <taxon>Insecta</taxon>
        <taxon>Pterygota</taxon>
        <taxon>Neoptera</taxon>
        <taxon>Endopterygota</taxon>
        <taxon>Lepidoptera</taxon>
        <taxon>Glossata</taxon>
        <taxon>Ditrysia</taxon>
        <taxon>Papilionoidea</taxon>
        <taxon>Nymphalidae</taxon>
        <taxon>Danainae</taxon>
        <taxon>Danaini</taxon>
        <taxon>Danaina</taxon>
        <taxon>Danaus</taxon>
        <taxon>Anosia</taxon>
    </lineage>
</organism>
<evidence type="ECO:0000313" key="4">
    <source>
        <dbReference type="Proteomes" id="UP000789524"/>
    </source>
</evidence>
<keyword evidence="4" id="KW-1185">Reference proteome</keyword>
<evidence type="ECO:0000259" key="2">
    <source>
        <dbReference type="PROSITE" id="PS50030"/>
    </source>
</evidence>
<dbReference type="InterPro" id="IPR015496">
    <property type="entry name" value="Ubiquilin"/>
</dbReference>
<feature type="region of interest" description="Disordered" evidence="1">
    <location>
        <begin position="77"/>
        <end position="100"/>
    </location>
</feature>
<dbReference type="PANTHER" id="PTHR10677:SF3">
    <property type="entry name" value="FI07626P-RELATED"/>
    <property type="match status" value="1"/>
</dbReference>
<dbReference type="SMART" id="SM00165">
    <property type="entry name" value="UBA"/>
    <property type="match status" value="1"/>
</dbReference>
<dbReference type="Pfam" id="PF00627">
    <property type="entry name" value="UBA"/>
    <property type="match status" value="1"/>
</dbReference>
<dbReference type="PANTHER" id="PTHR10677">
    <property type="entry name" value="UBIQUILIN"/>
    <property type="match status" value="1"/>
</dbReference>
<proteinExistence type="predicted"/>
<dbReference type="GO" id="GO:0006511">
    <property type="term" value="P:ubiquitin-dependent protein catabolic process"/>
    <property type="evidence" value="ECO:0007669"/>
    <property type="project" value="TreeGrafter"/>
</dbReference>
<dbReference type="InterPro" id="IPR015940">
    <property type="entry name" value="UBA"/>
</dbReference>
<dbReference type="SUPFAM" id="SSF46934">
    <property type="entry name" value="UBA-like"/>
    <property type="match status" value="1"/>
</dbReference>
<dbReference type="GO" id="GO:0031593">
    <property type="term" value="F:polyubiquitin modification-dependent protein binding"/>
    <property type="evidence" value="ECO:0007669"/>
    <property type="project" value="TreeGrafter"/>
</dbReference>
<dbReference type="InterPro" id="IPR009060">
    <property type="entry name" value="UBA-like_sf"/>
</dbReference>
<accession>A0A8J2VSJ1</accession>
<evidence type="ECO:0000256" key="1">
    <source>
        <dbReference type="SAM" id="MobiDB-lite"/>
    </source>
</evidence>
<dbReference type="OrthoDB" id="9450922at2759"/>
<dbReference type="Proteomes" id="UP000789524">
    <property type="component" value="Unassembled WGS sequence"/>
</dbReference>
<feature type="domain" description="UBA" evidence="2">
    <location>
        <begin position="126"/>
        <end position="170"/>
    </location>
</feature>
<dbReference type="CDD" id="cd14399">
    <property type="entry name" value="UBA_PLICs"/>
    <property type="match status" value="1"/>
</dbReference>
<name>A0A8J2VSJ1_9NEOP</name>
<dbReference type="GO" id="GO:0005829">
    <property type="term" value="C:cytosol"/>
    <property type="evidence" value="ECO:0007669"/>
    <property type="project" value="TreeGrafter"/>
</dbReference>
<comment type="caution">
    <text evidence="3">The sequence shown here is derived from an EMBL/GenBank/DDBJ whole genome shotgun (WGS) entry which is preliminary data.</text>
</comment>
<gene>
    <name evidence="3" type="ORF">DCHRY22_LOCUS6889</name>
</gene>
<reference evidence="3" key="1">
    <citation type="submission" date="2021-09" db="EMBL/GenBank/DDBJ databases">
        <authorList>
            <person name="Martin H S."/>
        </authorList>
    </citation>
    <scope>NUCLEOTIDE SEQUENCE</scope>
</reference>
<dbReference type="PROSITE" id="PS50030">
    <property type="entry name" value="UBA"/>
    <property type="match status" value="1"/>
</dbReference>